<protein>
    <submittedName>
        <fullName evidence="1">Uncharacterized protein</fullName>
    </submittedName>
</protein>
<organism evidence="1">
    <name type="scientific">Siphoviridae sp. ctAUQ2</name>
    <dbReference type="NCBI Taxonomy" id="2826182"/>
    <lineage>
        <taxon>Viruses</taxon>
        <taxon>Duplodnaviria</taxon>
        <taxon>Heunggongvirae</taxon>
        <taxon>Uroviricota</taxon>
        <taxon>Caudoviricetes</taxon>
    </lineage>
</organism>
<dbReference type="EMBL" id="BK015022">
    <property type="protein sequence ID" value="DAD87562.1"/>
    <property type="molecule type" value="Genomic_DNA"/>
</dbReference>
<accession>A0A8S5MZW6</accession>
<evidence type="ECO:0000313" key="1">
    <source>
        <dbReference type="EMBL" id="DAD87562.1"/>
    </source>
</evidence>
<name>A0A8S5MZW6_9CAUD</name>
<reference evidence="1" key="1">
    <citation type="journal article" date="2021" name="Proc. Natl. Acad. Sci. U.S.A.">
        <title>A Catalog of Tens of Thousands of Viruses from Human Metagenomes Reveals Hidden Associations with Chronic Diseases.</title>
        <authorList>
            <person name="Tisza M.J."/>
            <person name="Buck C.B."/>
        </authorList>
    </citation>
    <scope>NUCLEOTIDE SEQUENCE</scope>
    <source>
        <strain evidence="1">CtAUQ2</strain>
    </source>
</reference>
<proteinExistence type="predicted"/>
<sequence>MEGIPYSGITVYIGNLKQCVVPFLFSGSIAAQSEIIKFYQGRHKVFFQAPLTAL</sequence>